<accession>M0QGK2</accession>
<proteinExistence type="predicted"/>
<dbReference type="EMBL" id="BANX01000009">
    <property type="protein sequence ID" value="GAC67703.1"/>
    <property type="molecule type" value="Genomic_DNA"/>
</dbReference>
<sequence length="201" mass="22292">MRAFLGMGSPRSPIYTLPYKSGSVALYTQPYIDPKVTMSRTENPERGEILGAVGVDAAGVDVRNRSSLDADYIDHYELTTPIGAAPQDYARAMFGDVPTPGERFIWTGLLHITLSRGTSPDTIAGWRLAEETADWVRMEARSWFLTAHLVVRAVGDRLSLTTYIRYDRIVGRLAWTTLSGVHRSLVPGLLRDAARRVAQRA</sequence>
<name>M0QGK2_9ACTN</name>
<dbReference type="Proteomes" id="UP000011666">
    <property type="component" value="Unassembled WGS sequence"/>
</dbReference>
<evidence type="ECO:0000313" key="1">
    <source>
        <dbReference type="EMBL" id="GAC67703.1"/>
    </source>
</evidence>
<dbReference type="AlphaFoldDB" id="M0QGK2"/>
<evidence type="ECO:0008006" key="3">
    <source>
        <dbReference type="Google" id="ProtNLM"/>
    </source>
</evidence>
<reference evidence="1 2" key="1">
    <citation type="submission" date="2013-01" db="EMBL/GenBank/DDBJ databases">
        <title>Whole genome shotgun sequence of Gordonia soli NBRC 108243.</title>
        <authorList>
            <person name="Isaki-Nakamura S."/>
            <person name="Hosoyama A."/>
            <person name="Tsuchikane K."/>
            <person name="Ando Y."/>
            <person name="Baba S."/>
            <person name="Ohji S."/>
            <person name="Hamada M."/>
            <person name="Tamura T."/>
            <person name="Yamazoe A."/>
            <person name="Yamazaki S."/>
            <person name="Fujita N."/>
        </authorList>
    </citation>
    <scope>NUCLEOTIDE SEQUENCE [LARGE SCALE GENOMIC DNA]</scope>
    <source>
        <strain evidence="1 2">NBRC 108243</strain>
    </source>
</reference>
<comment type="caution">
    <text evidence="1">The sequence shown here is derived from an EMBL/GenBank/DDBJ whole genome shotgun (WGS) entry which is preliminary data.</text>
</comment>
<dbReference type="STRING" id="1223545.GS4_09_00170"/>
<dbReference type="eggNOG" id="ENOG5032C8H">
    <property type="taxonomic scope" value="Bacteria"/>
</dbReference>
<organism evidence="1 2">
    <name type="scientific">Gordonia soli NBRC 108243</name>
    <dbReference type="NCBI Taxonomy" id="1223545"/>
    <lineage>
        <taxon>Bacteria</taxon>
        <taxon>Bacillati</taxon>
        <taxon>Actinomycetota</taxon>
        <taxon>Actinomycetes</taxon>
        <taxon>Mycobacteriales</taxon>
        <taxon>Gordoniaceae</taxon>
        <taxon>Gordonia</taxon>
    </lineage>
</organism>
<gene>
    <name evidence="1" type="ORF">GS4_09_00170</name>
</gene>
<evidence type="ECO:0000313" key="2">
    <source>
        <dbReference type="Proteomes" id="UP000011666"/>
    </source>
</evidence>
<protein>
    <recommendedName>
        <fullName evidence="3">DUF2867 domain-containing protein</fullName>
    </recommendedName>
</protein>
<keyword evidence="2" id="KW-1185">Reference proteome</keyword>